<evidence type="ECO:0000313" key="3">
    <source>
        <dbReference type="EMBL" id="WQG87366.1"/>
    </source>
</evidence>
<gene>
    <name evidence="2" type="ORF">SAMN05661012_06391</name>
    <name evidence="3" type="ORF">SR876_20795</name>
</gene>
<dbReference type="EMBL" id="FPIZ01000039">
    <property type="protein sequence ID" value="SFW89218.1"/>
    <property type="molecule type" value="Genomic_DNA"/>
</dbReference>
<protein>
    <submittedName>
        <fullName evidence="2">Uncharacterized protein</fullName>
    </submittedName>
</protein>
<evidence type="ECO:0000313" key="5">
    <source>
        <dbReference type="Proteomes" id="UP001326715"/>
    </source>
</evidence>
<dbReference type="RefSeq" id="WP_072366242.1">
    <property type="nucleotide sequence ID" value="NZ_CP139972.1"/>
</dbReference>
<dbReference type="Proteomes" id="UP001326715">
    <property type="component" value="Chromosome"/>
</dbReference>
<dbReference type="Proteomes" id="UP000183788">
    <property type="component" value="Unassembled WGS sequence"/>
</dbReference>
<dbReference type="OrthoDB" id="678045at2"/>
<dbReference type="AlphaFoldDB" id="A0A1K1SY11"/>
<keyword evidence="5" id="KW-1185">Reference proteome</keyword>
<organism evidence="2 4">
    <name type="scientific">Chitinophaga sancti</name>
    <dbReference type="NCBI Taxonomy" id="1004"/>
    <lineage>
        <taxon>Bacteria</taxon>
        <taxon>Pseudomonadati</taxon>
        <taxon>Bacteroidota</taxon>
        <taxon>Chitinophagia</taxon>
        <taxon>Chitinophagales</taxon>
        <taxon>Chitinophagaceae</taxon>
        <taxon>Chitinophaga</taxon>
    </lineage>
</organism>
<evidence type="ECO:0000256" key="1">
    <source>
        <dbReference type="SAM" id="MobiDB-lite"/>
    </source>
</evidence>
<accession>A0A1K1SY11</accession>
<feature type="compositionally biased region" description="Basic and acidic residues" evidence="1">
    <location>
        <begin position="53"/>
        <end position="65"/>
    </location>
</feature>
<name>A0A1K1SY11_9BACT</name>
<dbReference type="EMBL" id="CP140154">
    <property type="protein sequence ID" value="WQG87366.1"/>
    <property type="molecule type" value="Genomic_DNA"/>
</dbReference>
<reference evidence="3 5" key="2">
    <citation type="submission" date="2023-11" db="EMBL/GenBank/DDBJ databases">
        <title>MicrobeMod: A computational toolkit for identifying prokaryotic methylation and restriction-modification with nanopore sequencing.</title>
        <authorList>
            <person name="Crits-Christoph A."/>
            <person name="Kang S.C."/>
            <person name="Lee H."/>
            <person name="Ostrov N."/>
        </authorList>
    </citation>
    <scope>NUCLEOTIDE SEQUENCE [LARGE SCALE GENOMIC DNA]</scope>
    <source>
        <strain evidence="3 5">ATCC 23090</strain>
    </source>
</reference>
<feature type="region of interest" description="Disordered" evidence="1">
    <location>
        <begin position="1"/>
        <end position="65"/>
    </location>
</feature>
<sequence>MLHDSNNPDQQPPREEHKQPLQHKAEILKTDKADTNTNPLHGELSEKPEDENLAVRDQDRSNNKN</sequence>
<evidence type="ECO:0000313" key="4">
    <source>
        <dbReference type="Proteomes" id="UP000183788"/>
    </source>
</evidence>
<feature type="compositionally biased region" description="Basic and acidic residues" evidence="1">
    <location>
        <begin position="12"/>
        <end position="34"/>
    </location>
</feature>
<proteinExistence type="predicted"/>
<reference evidence="2 4" key="1">
    <citation type="submission" date="2016-11" db="EMBL/GenBank/DDBJ databases">
        <authorList>
            <person name="Jaros S."/>
            <person name="Januszkiewicz K."/>
            <person name="Wedrychowicz H."/>
        </authorList>
    </citation>
    <scope>NUCLEOTIDE SEQUENCE [LARGE SCALE GENOMIC DNA]</scope>
    <source>
        <strain evidence="2 4">DSM 784</strain>
    </source>
</reference>
<evidence type="ECO:0000313" key="2">
    <source>
        <dbReference type="EMBL" id="SFW89218.1"/>
    </source>
</evidence>